<dbReference type="SUPFAM" id="SSF50182">
    <property type="entry name" value="Sm-like ribonucleoproteins"/>
    <property type="match status" value="1"/>
</dbReference>
<evidence type="ECO:0000256" key="8">
    <source>
        <dbReference type="SAM" id="Phobius"/>
    </source>
</evidence>
<keyword evidence="3" id="KW-1003">Cell membrane</keyword>
<dbReference type="RefSeq" id="WP_138575790.1">
    <property type="nucleotide sequence ID" value="NZ_CP040818.1"/>
</dbReference>
<feature type="transmembrane region" description="Helical" evidence="8">
    <location>
        <begin position="372"/>
        <end position="393"/>
    </location>
</feature>
<evidence type="ECO:0000259" key="11">
    <source>
        <dbReference type="Pfam" id="PF25392"/>
    </source>
</evidence>
<dbReference type="KEGG" id="ppru:FDP22_05020"/>
<feature type="transmembrane region" description="Helical" evidence="8">
    <location>
        <begin position="538"/>
        <end position="556"/>
    </location>
</feature>
<dbReference type="AlphaFoldDB" id="A0A5B8G0N0"/>
<comment type="similarity">
    <text evidence="2">Belongs to the MscS (TC 1.A.23) family.</text>
</comment>
<reference evidence="12 13" key="1">
    <citation type="submission" date="2019-06" db="EMBL/GenBank/DDBJ databases">
        <title>Genome sequence of Rhodobacteraceae bacterium D4M1.</title>
        <authorList>
            <person name="Cao J."/>
        </authorList>
    </citation>
    <scope>NUCLEOTIDE SEQUENCE [LARGE SCALE GENOMIC DNA]</scope>
    <source>
        <strain evidence="12 13">D4M1</strain>
    </source>
</reference>
<feature type="transmembrane region" description="Helical" evidence="8">
    <location>
        <begin position="431"/>
        <end position="458"/>
    </location>
</feature>
<keyword evidence="6 8" id="KW-0472">Membrane</keyword>
<feature type="domain" description="Moderate conductance mechanosensitive channel YbiO-like transmembrane helix 1" evidence="11">
    <location>
        <begin position="381"/>
        <end position="457"/>
    </location>
</feature>
<dbReference type="SUPFAM" id="SSF82689">
    <property type="entry name" value="Mechanosensitive channel protein MscS (YggB), C-terminal domain"/>
    <property type="match status" value="1"/>
</dbReference>
<feature type="transmembrane region" description="Helical" evidence="8">
    <location>
        <begin position="470"/>
        <end position="491"/>
    </location>
</feature>
<keyword evidence="4 8" id="KW-0812">Transmembrane</keyword>
<feature type="region of interest" description="Disordered" evidence="7">
    <location>
        <begin position="745"/>
        <end position="776"/>
    </location>
</feature>
<accession>A0A5B8G0N0</accession>
<dbReference type="InterPro" id="IPR010920">
    <property type="entry name" value="LSM_dom_sf"/>
</dbReference>
<dbReference type="PANTHER" id="PTHR30460:SF0">
    <property type="entry name" value="MODERATE CONDUCTANCE MECHANOSENSITIVE CHANNEL YBIO"/>
    <property type="match status" value="1"/>
</dbReference>
<feature type="transmembrane region" description="Helical" evidence="8">
    <location>
        <begin position="152"/>
        <end position="170"/>
    </location>
</feature>
<sequence length="776" mass="83202">MLQAPAMAQDTPGSAGPATEQGSGAAGTTADARKQAGALVTILQDESARTALISELQRIAEADGTDSASSASAPAGNGAAADTGAAGAPEAKTASDSGPTLVRDFAEFTRSAAEDIAASAVTVGERVQATGRIFSALNADEVSALLQALSELAYTIVSTVVVFLVLRWLARGLYRGMGRRATHSAFQKWAYLLASVLVDALVVALAWAAGYAVALLLTGQQGSISLAQSLYLNAFLAIEMVKVVMRAVLSPTSGQLRPVNISDPVARYLSRWFAVIISVLGYGQLLLLPIARSNVSYAGGRAVSGVVLLVTVILLIWMVLANRRRFGNWLVAEGHRGSRGTIRRFIARNWHVPVLIAIVVMFFVIMVQPDRLLFPVLWGVAKVLLVAAVGMIISDAITRAMVRGVVLPDTVTSRLPLLERRLNSFVPKMLFVLRTLIVLLVIGIALQAVGVFDLAAWFDSDTGVRLTGTVISALVMLTVSFLIWLAMNSWIDYRLNPEFGRPATAREQTLLTLLRNAATIAIVVITLMFVLSEIGVDIAPLIASAGVLGLAIGFGAQKLVQDIITGIFIQFESAINVGDVVTVGGTTGSVERLTIRSVSLRDLNGVFHIIPFSSVDMVSNYMRGFSAYVCEMGIAYRESVADAKQAMLDGFEELKKDPEHGPQIIGELEWHGLTAFGDSAIMVRGRIVTRPGKQWGLGRAYNEILKRIFDERGIEIPFPHQTIYFGEDKEGRAPAANVRLKEMAAPNVIEARAEPSKSPDKPTPSGPDMPIEEDEL</sequence>
<dbReference type="InterPro" id="IPR057485">
    <property type="entry name" value="YbiO-like_TM1"/>
</dbReference>
<evidence type="ECO:0000256" key="3">
    <source>
        <dbReference type="ARBA" id="ARBA00022475"/>
    </source>
</evidence>
<feature type="transmembrane region" description="Helical" evidence="8">
    <location>
        <begin position="512"/>
        <end position="532"/>
    </location>
</feature>
<evidence type="ECO:0000259" key="9">
    <source>
        <dbReference type="Pfam" id="PF00924"/>
    </source>
</evidence>
<evidence type="ECO:0000256" key="4">
    <source>
        <dbReference type="ARBA" id="ARBA00022692"/>
    </source>
</evidence>
<evidence type="ECO:0000256" key="5">
    <source>
        <dbReference type="ARBA" id="ARBA00022989"/>
    </source>
</evidence>
<dbReference type="Pfam" id="PF00924">
    <property type="entry name" value="MS_channel_2nd"/>
    <property type="match status" value="1"/>
</dbReference>
<dbReference type="InterPro" id="IPR006685">
    <property type="entry name" value="MscS_channel_2nd"/>
</dbReference>
<feature type="compositionally biased region" description="Basic and acidic residues" evidence="7">
    <location>
        <begin position="751"/>
        <end position="760"/>
    </location>
</feature>
<dbReference type="Pfam" id="PF25392">
    <property type="entry name" value="MS_channel_TM1"/>
    <property type="match status" value="1"/>
</dbReference>
<gene>
    <name evidence="12" type="ORF">FDP22_05020</name>
</gene>
<feature type="domain" description="Mechanosensitive ion channel MscS" evidence="9">
    <location>
        <begin position="559"/>
        <end position="622"/>
    </location>
</feature>
<dbReference type="OrthoDB" id="9814206at2"/>
<dbReference type="Proteomes" id="UP000305888">
    <property type="component" value="Chromosome"/>
</dbReference>
<name>A0A5B8G0N0_9RHOB</name>
<organism evidence="12 13">
    <name type="scientific">Paroceanicella profunda</name>
    <dbReference type="NCBI Taxonomy" id="2579971"/>
    <lineage>
        <taxon>Bacteria</taxon>
        <taxon>Pseudomonadati</taxon>
        <taxon>Pseudomonadota</taxon>
        <taxon>Alphaproteobacteria</taxon>
        <taxon>Rhodobacterales</taxon>
        <taxon>Paracoccaceae</taxon>
        <taxon>Paroceanicella</taxon>
    </lineage>
</organism>
<comment type="subcellular location">
    <subcellularLocation>
        <location evidence="1">Cell membrane</location>
        <topology evidence="1">Multi-pass membrane protein</topology>
    </subcellularLocation>
</comment>
<dbReference type="GO" id="GO:0005886">
    <property type="term" value="C:plasma membrane"/>
    <property type="evidence" value="ECO:0007669"/>
    <property type="project" value="UniProtKB-SubCell"/>
</dbReference>
<dbReference type="PANTHER" id="PTHR30460">
    <property type="entry name" value="MODERATE CONDUCTANCE MECHANOSENSITIVE CHANNEL YBIO"/>
    <property type="match status" value="1"/>
</dbReference>
<evidence type="ECO:0000313" key="13">
    <source>
        <dbReference type="Proteomes" id="UP000305888"/>
    </source>
</evidence>
<dbReference type="InterPro" id="IPR049142">
    <property type="entry name" value="MS_channel_1st"/>
</dbReference>
<dbReference type="Gene3D" id="3.30.70.100">
    <property type="match status" value="1"/>
</dbReference>
<evidence type="ECO:0000313" key="12">
    <source>
        <dbReference type="EMBL" id="QDL93594.1"/>
    </source>
</evidence>
<dbReference type="InterPro" id="IPR011014">
    <property type="entry name" value="MscS_channel_TM-2"/>
</dbReference>
<feature type="transmembrane region" description="Helical" evidence="8">
    <location>
        <begin position="302"/>
        <end position="320"/>
    </location>
</feature>
<feature type="region of interest" description="Disordered" evidence="7">
    <location>
        <begin position="1"/>
        <end position="31"/>
    </location>
</feature>
<feature type="compositionally biased region" description="Low complexity" evidence="7">
    <location>
        <begin position="65"/>
        <end position="91"/>
    </location>
</feature>
<evidence type="ECO:0000256" key="7">
    <source>
        <dbReference type="SAM" id="MobiDB-lite"/>
    </source>
</evidence>
<evidence type="ECO:0000259" key="10">
    <source>
        <dbReference type="Pfam" id="PF21088"/>
    </source>
</evidence>
<feature type="transmembrane region" description="Helical" evidence="8">
    <location>
        <begin position="345"/>
        <end position="366"/>
    </location>
</feature>
<dbReference type="Gene3D" id="2.30.30.60">
    <property type="match status" value="1"/>
</dbReference>
<dbReference type="InterPro" id="IPR023408">
    <property type="entry name" value="MscS_beta-dom_sf"/>
</dbReference>
<feature type="region of interest" description="Disordered" evidence="7">
    <location>
        <begin position="63"/>
        <end position="99"/>
    </location>
</feature>
<dbReference type="InterPro" id="IPR045276">
    <property type="entry name" value="YbiO_bact"/>
</dbReference>
<feature type="domain" description="Mechanosensitive ion channel transmembrane helices 2/3" evidence="10">
    <location>
        <begin position="519"/>
        <end position="557"/>
    </location>
</feature>
<feature type="transmembrane region" description="Helical" evidence="8">
    <location>
        <begin position="269"/>
        <end position="290"/>
    </location>
</feature>
<keyword evidence="5 8" id="KW-1133">Transmembrane helix</keyword>
<evidence type="ECO:0000256" key="1">
    <source>
        <dbReference type="ARBA" id="ARBA00004651"/>
    </source>
</evidence>
<dbReference type="EMBL" id="CP040818">
    <property type="protein sequence ID" value="QDL93594.1"/>
    <property type="molecule type" value="Genomic_DNA"/>
</dbReference>
<protein>
    <submittedName>
        <fullName evidence="12">Mechanosensitive ion channel</fullName>
    </submittedName>
</protein>
<feature type="transmembrane region" description="Helical" evidence="8">
    <location>
        <begin position="191"/>
        <end position="218"/>
    </location>
</feature>
<dbReference type="SUPFAM" id="SSF82861">
    <property type="entry name" value="Mechanosensitive channel protein MscS (YggB), transmembrane region"/>
    <property type="match status" value="1"/>
</dbReference>
<keyword evidence="13" id="KW-1185">Reference proteome</keyword>
<dbReference type="Pfam" id="PF21088">
    <property type="entry name" value="MS_channel_1st"/>
    <property type="match status" value="1"/>
</dbReference>
<dbReference type="GO" id="GO:0008381">
    <property type="term" value="F:mechanosensitive monoatomic ion channel activity"/>
    <property type="evidence" value="ECO:0007669"/>
    <property type="project" value="InterPro"/>
</dbReference>
<evidence type="ECO:0000256" key="2">
    <source>
        <dbReference type="ARBA" id="ARBA00008017"/>
    </source>
</evidence>
<feature type="transmembrane region" description="Helical" evidence="8">
    <location>
        <begin position="230"/>
        <end position="249"/>
    </location>
</feature>
<proteinExistence type="inferred from homology"/>
<evidence type="ECO:0000256" key="6">
    <source>
        <dbReference type="ARBA" id="ARBA00023136"/>
    </source>
</evidence>
<dbReference type="InterPro" id="IPR011066">
    <property type="entry name" value="MscS_channel_C_sf"/>
</dbReference>
<dbReference type="Gene3D" id="1.10.287.1260">
    <property type="match status" value="1"/>
</dbReference>